<dbReference type="InterPro" id="IPR000917">
    <property type="entry name" value="Sulfatase_N"/>
</dbReference>
<keyword evidence="5" id="KW-1185">Reference proteome</keyword>
<organism evidence="4 5">
    <name type="scientific">Falsiruegeria litorea R37</name>
    <dbReference type="NCBI Taxonomy" id="1200284"/>
    <lineage>
        <taxon>Bacteria</taxon>
        <taxon>Pseudomonadati</taxon>
        <taxon>Pseudomonadota</taxon>
        <taxon>Alphaproteobacteria</taxon>
        <taxon>Rhodobacterales</taxon>
        <taxon>Roseobacteraceae</taxon>
        <taxon>Falsiruegeria</taxon>
    </lineage>
</organism>
<feature type="signal peptide" evidence="2">
    <location>
        <begin position="1"/>
        <end position="25"/>
    </location>
</feature>
<sequence>MVRFNSLISALCGVALSVTALQAMAGTERPNILILIADDMGFSDVGAFGSEIDTPSIDRLADQGMLFTNFHVGASCSPTRTMLISGVDNHLAGLGNMLEIQADNQFGKPGYEGHLNDKVVALPRLLRDAGYHTYMTGKWHLGHEPGTIAYDRGFERSFMLGESGADNWVEQPYAPFYDRVHYYEDDKLVSLPTEDYFSSDFYTQKMIDYIDSNLGDGKPFLAWVGYQAVHYPHQAPKSFIDKYDGVYDDGFEELRVSRLEKQKELGLISPDVELDPEFAKTSYEPWRMPDWEVLSDEEKAFNARRMQTYAGMLDNMDVNIGRLLQHLEDKGIADNTIVIFMADNGPDPNQLPLSEAYQDWYKANYDKVYFEDFEGDYSDMGQKGVYADYGPGWAAAAAVPGSYFKTFSTEGGLRVPLIVRFPGVVEPGTQVDKFAFVRDIVPTLLEVAGVETPGDTYDGREIHAPDGISMMPVLKGEAETVRGDDNPVGYELAGSSAVFQGRFKLMQNLDPKGTGDWELYDIEADPSELHDLAGQMPERVAEMRAFFAAYAKEVNLVPVPEGYNPLEQTVINAKRNTGH</sequence>
<dbReference type="PANTHER" id="PTHR42693:SF33">
    <property type="entry name" value="ARYLSULFATASE"/>
    <property type="match status" value="1"/>
</dbReference>
<dbReference type="RefSeq" id="WP_085795093.1">
    <property type="nucleotide sequence ID" value="NZ_FWFO01000001.1"/>
</dbReference>
<gene>
    <name evidence="4" type="primary">atsA_3</name>
    <name evidence="4" type="ORF">TRL7639_01489</name>
</gene>
<accession>A0A1Y5S6G2</accession>
<keyword evidence="4" id="KW-0378">Hydrolase</keyword>
<feature type="chain" id="PRO_5010996745" evidence="2">
    <location>
        <begin position="26"/>
        <end position="579"/>
    </location>
</feature>
<dbReference type="AlphaFoldDB" id="A0A1Y5S6G2"/>
<dbReference type="Proteomes" id="UP000193077">
    <property type="component" value="Unassembled WGS sequence"/>
</dbReference>
<proteinExistence type="inferred from homology"/>
<reference evidence="4 5" key="1">
    <citation type="submission" date="2017-03" db="EMBL/GenBank/DDBJ databases">
        <authorList>
            <person name="Afonso C.L."/>
            <person name="Miller P.J."/>
            <person name="Scott M.A."/>
            <person name="Spackman E."/>
            <person name="Goraichik I."/>
            <person name="Dimitrov K.M."/>
            <person name="Suarez D.L."/>
            <person name="Swayne D.E."/>
        </authorList>
    </citation>
    <scope>NUCLEOTIDE SEQUENCE [LARGE SCALE GENOMIC DNA]</scope>
    <source>
        <strain evidence="4 5">CECT 7639</strain>
    </source>
</reference>
<evidence type="ECO:0000313" key="4">
    <source>
        <dbReference type="EMBL" id="SLN33564.1"/>
    </source>
</evidence>
<dbReference type="GO" id="GO:0004065">
    <property type="term" value="F:arylsulfatase activity"/>
    <property type="evidence" value="ECO:0007669"/>
    <property type="project" value="UniProtKB-EC"/>
</dbReference>
<dbReference type="InterPro" id="IPR050738">
    <property type="entry name" value="Sulfatase"/>
</dbReference>
<keyword evidence="2" id="KW-0732">Signal</keyword>
<evidence type="ECO:0000256" key="1">
    <source>
        <dbReference type="ARBA" id="ARBA00008779"/>
    </source>
</evidence>
<dbReference type="PANTHER" id="PTHR42693">
    <property type="entry name" value="ARYLSULFATASE FAMILY MEMBER"/>
    <property type="match status" value="1"/>
</dbReference>
<dbReference type="EMBL" id="FWFO01000001">
    <property type="protein sequence ID" value="SLN33564.1"/>
    <property type="molecule type" value="Genomic_DNA"/>
</dbReference>
<dbReference type="Pfam" id="PF00884">
    <property type="entry name" value="Sulfatase"/>
    <property type="match status" value="1"/>
</dbReference>
<evidence type="ECO:0000259" key="3">
    <source>
        <dbReference type="Pfam" id="PF00884"/>
    </source>
</evidence>
<comment type="similarity">
    <text evidence="1">Belongs to the sulfatase family.</text>
</comment>
<name>A0A1Y5S6G2_9RHOB</name>
<dbReference type="EC" id="3.1.6.1" evidence="4"/>
<protein>
    <submittedName>
        <fullName evidence="4">Arylsulfatase</fullName>
        <ecNumber evidence="4">3.1.6.1</ecNumber>
    </submittedName>
</protein>
<dbReference type="InterPro" id="IPR017850">
    <property type="entry name" value="Alkaline_phosphatase_core_sf"/>
</dbReference>
<dbReference type="Gene3D" id="3.30.1120.10">
    <property type="match status" value="1"/>
</dbReference>
<evidence type="ECO:0000256" key="2">
    <source>
        <dbReference type="SAM" id="SignalP"/>
    </source>
</evidence>
<dbReference type="CDD" id="cd16025">
    <property type="entry name" value="PAS_like"/>
    <property type="match status" value="1"/>
</dbReference>
<dbReference type="Gene3D" id="3.40.720.10">
    <property type="entry name" value="Alkaline Phosphatase, subunit A"/>
    <property type="match status" value="1"/>
</dbReference>
<dbReference type="SUPFAM" id="SSF53649">
    <property type="entry name" value="Alkaline phosphatase-like"/>
    <property type="match status" value="1"/>
</dbReference>
<evidence type="ECO:0000313" key="5">
    <source>
        <dbReference type="Proteomes" id="UP000193077"/>
    </source>
</evidence>
<feature type="domain" description="Sulfatase N-terminal" evidence="3">
    <location>
        <begin position="30"/>
        <end position="450"/>
    </location>
</feature>
<dbReference type="OrthoDB" id="9803751at2"/>